<sequence length="976" mass="109518">MFLYLESLVSGRFGSIHLLSSGHREAGALERRQQAVEDVAAGSAERQVVEGKVQPVELQPPEEQTGELQLLSGEPHVGKVHDFYRQLRVEAPEKPGPHLPVVGQLVEHQVGGVGPATEGQNVLRYDRPGVLAQVLDVAHAGEGPVNQLEPPASGTVGVRANQQRPLARPRDAGAGRDAPGSARRSPLQLKPAQVVHEGDLAGGEEEHLGRPLLAPPRPRRAHVARNQVGRPVLEKHVVFPQPQTPRVERPSPRDLVHRVAVHEGLQPLLGERQLLVRRHHLHPVEGEGLEVAHNRVGRARAAHVHREPVAGRHALVQLLQRPHDALVDGAAAQTQVPQRPAEKELRQQLSRLRAERVAVQVEPLHPRLVHERHEGLPALVQRQHVPREVDGLELEVPDGGEAAQLRVAQLAVGRVQGAHRLPHVAVHDPALQHRVELEPRQVHLAAVRVEDEVERRPPAQHLLLGRRQLQEDARLLALRRRRSAHLVIGPAEPQQRAPVDAGLERRAGEGPVQVHHEVRLALDDLRRARRRLPNLVHVQRVADELAVDGAPLPREEPRVVFVRDGHDAVYAHDVAVRVAGPGPRNGVLVHWDENALLHALVARDRDARVGVHAGVVAALPRRLHVVWRAARRAALRVQQRDRVQHPVQRLQHHVLPGRVHRAARLAAARPPLQVEPLLVQPQADEVLQRFQDRPRAVALLAQAQVLGHEDFQRHVAVVVRVVRLGREGPFRRPEPVRLLQRLRLDVVRPRGAGHVAVRRLFRGVVARRRRLAELRRLGAAHPRHPEPARAHPHLLLRRVAVHDRARQRDAPVPVELPVGLVAPQSHQVAEHRHCVDPPIVPRAESRRHVAQQRRVQLLQHRHVCLSSLHQLLHVELGVLVEVVPFASQRRLPVRQQVVQLSIRVRRRPRLLCFERDEPQRHRRRGGRLRLAPVGCSRRIPLVAPGSRDIVKRRGRPRRIARAQRRQALHLRRMAQP</sequence>
<dbReference type="EMBL" id="BPLF01000002">
    <property type="protein sequence ID" value="GIX63426.1"/>
    <property type="molecule type" value="Genomic_DNA"/>
</dbReference>
<evidence type="ECO:0000256" key="1">
    <source>
        <dbReference type="SAM" id="MobiDB-lite"/>
    </source>
</evidence>
<organism evidence="2 3">
    <name type="scientific">Babesia caballi</name>
    <dbReference type="NCBI Taxonomy" id="5871"/>
    <lineage>
        <taxon>Eukaryota</taxon>
        <taxon>Sar</taxon>
        <taxon>Alveolata</taxon>
        <taxon>Apicomplexa</taxon>
        <taxon>Aconoidasida</taxon>
        <taxon>Piroplasmida</taxon>
        <taxon>Babesiidae</taxon>
        <taxon>Babesia</taxon>
    </lineage>
</organism>
<accession>A0AAV4LUB6</accession>
<evidence type="ECO:0000313" key="2">
    <source>
        <dbReference type="EMBL" id="GIX63426.1"/>
    </source>
</evidence>
<dbReference type="GeneID" id="94194907"/>
<evidence type="ECO:0000313" key="3">
    <source>
        <dbReference type="Proteomes" id="UP001497744"/>
    </source>
</evidence>
<proteinExistence type="predicted"/>
<name>A0AAV4LUB6_BABCB</name>
<feature type="compositionally biased region" description="Basic and acidic residues" evidence="1">
    <location>
        <begin position="196"/>
        <end position="209"/>
    </location>
</feature>
<protein>
    <submittedName>
        <fullName evidence="2">Uncharacterized protein</fullName>
    </submittedName>
</protein>
<dbReference type="AlphaFoldDB" id="A0AAV4LUB6"/>
<comment type="caution">
    <text evidence="2">The sequence shown here is derived from an EMBL/GenBank/DDBJ whole genome shotgun (WGS) entry which is preliminary data.</text>
</comment>
<dbReference type="Proteomes" id="UP001497744">
    <property type="component" value="Unassembled WGS sequence"/>
</dbReference>
<dbReference type="RefSeq" id="XP_067715495.1">
    <property type="nucleotide sequence ID" value="XM_067859394.1"/>
</dbReference>
<feature type="compositionally biased region" description="Low complexity" evidence="1">
    <location>
        <begin position="175"/>
        <end position="185"/>
    </location>
</feature>
<keyword evidence="3" id="KW-1185">Reference proteome</keyword>
<feature type="region of interest" description="Disordered" evidence="1">
    <location>
        <begin position="143"/>
        <end position="220"/>
    </location>
</feature>
<reference evidence="2 3" key="1">
    <citation type="submission" date="2021-06" db="EMBL/GenBank/DDBJ databases">
        <title>Genome sequence of Babesia caballi.</title>
        <authorList>
            <person name="Yamagishi J."/>
            <person name="Kidaka T."/>
            <person name="Ochi A."/>
        </authorList>
    </citation>
    <scope>NUCLEOTIDE SEQUENCE [LARGE SCALE GENOMIC DNA]</scope>
    <source>
        <strain evidence="2">USDA-D6B2</strain>
    </source>
</reference>
<gene>
    <name evidence="2" type="ORF">BcabD6B2_28610</name>
</gene>